<dbReference type="AlphaFoldDB" id="A0A2P4UG77"/>
<evidence type="ECO:0000313" key="1">
    <source>
        <dbReference type="EMBL" id="POM24029.1"/>
    </source>
</evidence>
<dbReference type="SUPFAM" id="SSF52540">
    <property type="entry name" value="P-loop containing nucleoside triphosphate hydrolases"/>
    <property type="match status" value="1"/>
</dbReference>
<keyword evidence="2" id="KW-1185">Reference proteome</keyword>
<dbReference type="EMBL" id="MTBP01000002">
    <property type="protein sequence ID" value="POM24029.1"/>
    <property type="molecule type" value="Genomic_DNA"/>
</dbReference>
<sequence length="207" mass="22327">MLPFARRRLTGSMHGMAKATLSYPELAARIRALPPSCGPVRVVAVDGPSGAGKSTFARRLAAVLGGAPLVAADDFPVPWDADPLVWWTRLRRDVLEPLRAGRPGRLARYDWKRGARGPEEDVPAAPELVLEGVGAGLRDAPLALRIFVDAPRPLRRDRVLRRDGARFAEAWDAWAEKEARYFASGAGPADLRVDGASLTGEEFGVAG</sequence>
<gene>
    <name evidence="1" type="ORF">BTM25_26560</name>
</gene>
<evidence type="ECO:0000313" key="2">
    <source>
        <dbReference type="Proteomes" id="UP000242367"/>
    </source>
</evidence>
<comment type="caution">
    <text evidence="1">The sequence shown here is derived from an EMBL/GenBank/DDBJ whole genome shotgun (WGS) entry which is preliminary data.</text>
</comment>
<proteinExistence type="predicted"/>
<accession>A0A2P4UG77</accession>
<reference evidence="1 2" key="1">
    <citation type="journal article" date="2017" name="Chemistry">
        <title>Isolation, Biosynthesis and Chemical Modifications of Rubterolones A-F: Rare Tropolone Alkaloids from Actinomadura sp. 5-2.</title>
        <authorList>
            <person name="Guo H."/>
            <person name="Benndorf R."/>
            <person name="Leichnitz D."/>
            <person name="Klassen J.L."/>
            <person name="Vollmers J."/>
            <person name="Gorls H."/>
            <person name="Steinacker M."/>
            <person name="Weigel C."/>
            <person name="Dahse H.M."/>
            <person name="Kaster A.K."/>
            <person name="de Beer Z.W."/>
            <person name="Poulsen M."/>
            <person name="Beemelmanns C."/>
        </authorList>
    </citation>
    <scope>NUCLEOTIDE SEQUENCE [LARGE SCALE GENOMIC DNA]</scope>
    <source>
        <strain evidence="1 2">5-2</strain>
    </source>
</reference>
<protein>
    <submittedName>
        <fullName evidence="1">Uncharacterized protein</fullName>
    </submittedName>
</protein>
<organism evidence="1 2">
    <name type="scientific">Actinomadura rubteroloni</name>
    <dbReference type="NCBI Taxonomy" id="1926885"/>
    <lineage>
        <taxon>Bacteria</taxon>
        <taxon>Bacillati</taxon>
        <taxon>Actinomycetota</taxon>
        <taxon>Actinomycetes</taxon>
        <taxon>Streptosporangiales</taxon>
        <taxon>Thermomonosporaceae</taxon>
        <taxon>Actinomadura</taxon>
    </lineage>
</organism>
<name>A0A2P4UG77_9ACTN</name>
<dbReference type="InterPro" id="IPR027417">
    <property type="entry name" value="P-loop_NTPase"/>
</dbReference>
<dbReference type="Gene3D" id="3.40.50.300">
    <property type="entry name" value="P-loop containing nucleotide triphosphate hydrolases"/>
    <property type="match status" value="1"/>
</dbReference>
<dbReference type="Proteomes" id="UP000242367">
    <property type="component" value="Unassembled WGS sequence"/>
</dbReference>